<keyword evidence="2" id="KW-1185">Reference proteome</keyword>
<accession>K0RNM0</accession>
<comment type="caution">
    <text evidence="1">The sequence shown here is derived from an EMBL/GenBank/DDBJ whole genome shotgun (WGS) entry which is preliminary data.</text>
</comment>
<reference evidence="1 2" key="1">
    <citation type="journal article" date="2012" name="Genome Biol.">
        <title>Genome and low-iron response of an oceanic diatom adapted to chronic iron limitation.</title>
        <authorList>
            <person name="Lommer M."/>
            <person name="Specht M."/>
            <person name="Roy A.S."/>
            <person name="Kraemer L."/>
            <person name="Andreson R."/>
            <person name="Gutowska M.A."/>
            <person name="Wolf J."/>
            <person name="Bergner S.V."/>
            <person name="Schilhabel M.B."/>
            <person name="Klostermeier U.C."/>
            <person name="Beiko R.G."/>
            <person name="Rosenstiel P."/>
            <person name="Hippler M."/>
            <person name="Laroche J."/>
        </authorList>
    </citation>
    <scope>NUCLEOTIDE SEQUENCE [LARGE SCALE GENOMIC DNA]</scope>
    <source>
        <strain evidence="1 2">CCMP1005</strain>
    </source>
</reference>
<proteinExistence type="predicted"/>
<feature type="non-terminal residue" evidence="1">
    <location>
        <position position="83"/>
    </location>
</feature>
<name>K0RNM0_THAOC</name>
<gene>
    <name evidence="1" type="ORF">THAOC_26622</name>
</gene>
<dbReference type="EMBL" id="AGNL01036869">
    <property type="protein sequence ID" value="EJK53859.1"/>
    <property type="molecule type" value="Genomic_DNA"/>
</dbReference>
<protein>
    <submittedName>
        <fullName evidence="1">Uncharacterized protein</fullName>
    </submittedName>
</protein>
<dbReference type="AlphaFoldDB" id="K0RNM0"/>
<dbReference type="Proteomes" id="UP000266841">
    <property type="component" value="Unassembled WGS sequence"/>
</dbReference>
<sequence length="83" mass="8945">MARSGQGILAGTRGRSVACASACLKGAGASRKIAFAFWCNKGKDLDFNNRTENAIKAPTFLDMRLKSGRAHVSAKDRPEITFQ</sequence>
<evidence type="ECO:0000313" key="1">
    <source>
        <dbReference type="EMBL" id="EJK53859.1"/>
    </source>
</evidence>
<organism evidence="1 2">
    <name type="scientific">Thalassiosira oceanica</name>
    <name type="common">Marine diatom</name>
    <dbReference type="NCBI Taxonomy" id="159749"/>
    <lineage>
        <taxon>Eukaryota</taxon>
        <taxon>Sar</taxon>
        <taxon>Stramenopiles</taxon>
        <taxon>Ochrophyta</taxon>
        <taxon>Bacillariophyta</taxon>
        <taxon>Coscinodiscophyceae</taxon>
        <taxon>Thalassiosirophycidae</taxon>
        <taxon>Thalassiosirales</taxon>
        <taxon>Thalassiosiraceae</taxon>
        <taxon>Thalassiosira</taxon>
    </lineage>
</organism>
<evidence type="ECO:0000313" key="2">
    <source>
        <dbReference type="Proteomes" id="UP000266841"/>
    </source>
</evidence>